<dbReference type="GO" id="GO:0016272">
    <property type="term" value="C:prefoldin complex"/>
    <property type="evidence" value="ECO:0007669"/>
    <property type="project" value="UniProtKB-UniRule"/>
</dbReference>
<dbReference type="InterPro" id="IPR009053">
    <property type="entry name" value="Prefoldin"/>
</dbReference>
<comment type="similarity">
    <text evidence="5">Belongs to the prefoldin alpha subunit family.</text>
</comment>
<comment type="similarity">
    <text evidence="1">Belongs to the prefoldin subunit alpha family.</text>
</comment>
<dbReference type="AlphaFoldDB" id="A0A150IP69"/>
<keyword evidence="3 5" id="KW-0143">Chaperone</keyword>
<dbReference type="InterPro" id="IPR004127">
    <property type="entry name" value="Prefoldin_subunit_alpha"/>
</dbReference>
<accession>A0A150IHD5</accession>
<dbReference type="Gene3D" id="1.10.287.370">
    <property type="match status" value="1"/>
</dbReference>
<evidence type="ECO:0000256" key="5">
    <source>
        <dbReference type="HAMAP-Rule" id="MF_00308"/>
    </source>
</evidence>
<dbReference type="InterPro" id="IPR011599">
    <property type="entry name" value="PFD_alpha_archaea"/>
</dbReference>
<dbReference type="EMBL" id="LNJC01000052">
    <property type="protein sequence ID" value="KYC49017.1"/>
    <property type="molecule type" value="Genomic_DNA"/>
</dbReference>
<dbReference type="NCBIfam" id="TIGR00293">
    <property type="entry name" value="prefoldin subunit alpha"/>
    <property type="match status" value="1"/>
</dbReference>
<dbReference type="Proteomes" id="UP000091929">
    <property type="component" value="Unassembled WGS sequence"/>
</dbReference>
<dbReference type="CDD" id="cd23160">
    <property type="entry name" value="Prefoldin_alpha_GimC"/>
    <property type="match status" value="1"/>
</dbReference>
<evidence type="ECO:0000256" key="1">
    <source>
        <dbReference type="ARBA" id="ARBA00010048"/>
    </source>
</evidence>
<feature type="coiled-coil region" evidence="7">
    <location>
        <begin position="89"/>
        <end position="137"/>
    </location>
</feature>
<dbReference type="GO" id="GO:0006457">
    <property type="term" value="P:protein folding"/>
    <property type="evidence" value="ECO:0007669"/>
    <property type="project" value="UniProtKB-UniRule"/>
</dbReference>
<evidence type="ECO:0000256" key="7">
    <source>
        <dbReference type="SAM" id="Coils"/>
    </source>
</evidence>
<keyword evidence="5" id="KW-0963">Cytoplasm</keyword>
<dbReference type="Proteomes" id="UP000092403">
    <property type="component" value="Unassembled WGS sequence"/>
</dbReference>
<dbReference type="HAMAP" id="MF_00308">
    <property type="entry name" value="PfdA"/>
    <property type="match status" value="1"/>
</dbReference>
<gene>
    <name evidence="5 9" type="primary">pfdA</name>
    <name evidence="8" type="ORF">APG10_01821</name>
    <name evidence="9" type="ORF">APG11_01637</name>
    <name evidence="10" type="ORF">APG12_01728</name>
</gene>
<comment type="caution">
    <text evidence="9">The sequence shown here is derived from an EMBL/GenBank/DDBJ whole genome shotgun (WGS) entry which is preliminary data.</text>
</comment>
<evidence type="ECO:0000313" key="8">
    <source>
        <dbReference type="EMBL" id="KYC44318.1"/>
    </source>
</evidence>
<dbReference type="SUPFAM" id="SSF46579">
    <property type="entry name" value="Prefoldin"/>
    <property type="match status" value="1"/>
</dbReference>
<sequence length="139" mass="15425">MVGEEEAIRKLSSELNYLNEQSKLISNNLSLLSSHRNELALSKITLEGLKGIKEGNEILIPIGAGNFVKGTVSDVNTVITTLARDVTMERSIDETIAKLDETLKEVEKNLGQNEATLQNISARMNEIEMKAEEILQKKK</sequence>
<evidence type="ECO:0000256" key="2">
    <source>
        <dbReference type="ARBA" id="ARBA00011716"/>
    </source>
</evidence>
<evidence type="ECO:0000313" key="12">
    <source>
        <dbReference type="Proteomes" id="UP000092401"/>
    </source>
</evidence>
<dbReference type="GO" id="GO:0051082">
    <property type="term" value="F:unfolded protein binding"/>
    <property type="evidence" value="ECO:0007669"/>
    <property type="project" value="UniProtKB-UniRule"/>
</dbReference>
<evidence type="ECO:0000313" key="9">
    <source>
        <dbReference type="EMBL" id="KYC46839.1"/>
    </source>
</evidence>
<evidence type="ECO:0000256" key="6">
    <source>
        <dbReference type="NCBIfam" id="TIGR00293"/>
    </source>
</evidence>
<comment type="function">
    <text evidence="4 5">Molecular chaperone capable of stabilizing a range of proteins. Seems to fulfill an ATP-independent, HSP70-like function in archaeal de novo protein folding.</text>
</comment>
<dbReference type="Pfam" id="PF02996">
    <property type="entry name" value="Prefoldin"/>
    <property type="match status" value="1"/>
</dbReference>
<accession>A0A150IP69</accession>
<keyword evidence="7" id="KW-0175">Coiled coil</keyword>
<comment type="subunit">
    <text evidence="2 5">Heterohexamer of two alpha and four beta subunits.</text>
</comment>
<organism evidence="9 11">
    <name type="scientific">Candidatus Methanofastidiosum methylothiophilum</name>
    <dbReference type="NCBI Taxonomy" id="1705564"/>
    <lineage>
        <taxon>Archaea</taxon>
        <taxon>Methanobacteriati</taxon>
        <taxon>Methanobacteriota</taxon>
        <taxon>Stenosarchaea group</taxon>
        <taxon>Candidatus Methanofastidiosia</taxon>
        <taxon>Candidatus Methanofastidiosales</taxon>
        <taxon>Candidatus Methanofastidiosaceae</taxon>
        <taxon>Candidatus Methanofastidiosum</taxon>
    </lineage>
</organism>
<name>A0A150IP69_9EURY</name>
<evidence type="ECO:0000313" key="11">
    <source>
        <dbReference type="Proteomes" id="UP000091929"/>
    </source>
</evidence>
<proteinExistence type="inferred from homology"/>
<dbReference type="EMBL" id="LNGF01000043">
    <property type="protein sequence ID" value="KYC46839.1"/>
    <property type="molecule type" value="Genomic_DNA"/>
</dbReference>
<comment type="subcellular location">
    <subcellularLocation>
        <location evidence="5">Cytoplasm</location>
    </subcellularLocation>
</comment>
<reference evidence="11 12" key="1">
    <citation type="journal article" date="2016" name="ISME J.">
        <title>Chasing the elusive Euryarchaeota class WSA2: genomes reveal a uniquely fastidious methyl-reducing methanogen.</title>
        <authorList>
            <person name="Nobu M.K."/>
            <person name="Narihiro T."/>
            <person name="Kuroda K."/>
            <person name="Mei R."/>
            <person name="Liu W.T."/>
        </authorList>
    </citation>
    <scope>NUCLEOTIDE SEQUENCE [LARGE SCALE GENOMIC DNA]</scope>
    <source>
        <strain evidence="8">B03fssc0709_Meth_Bin005</strain>
        <strain evidence="9">B15fssc0709_Meth_Bin003</strain>
        <strain evidence="10">BMIXfssc0709_Meth_Bin006</strain>
    </source>
</reference>
<protein>
    <recommendedName>
        <fullName evidence="5 6">Prefoldin subunit alpha</fullName>
    </recommendedName>
    <alternativeName>
        <fullName evidence="5">GimC subunit alpha</fullName>
    </alternativeName>
</protein>
<evidence type="ECO:0000313" key="10">
    <source>
        <dbReference type="EMBL" id="KYC49017.1"/>
    </source>
</evidence>
<evidence type="ECO:0000256" key="4">
    <source>
        <dbReference type="ARBA" id="ARBA00025077"/>
    </source>
</evidence>
<dbReference type="GO" id="GO:0005737">
    <property type="term" value="C:cytoplasm"/>
    <property type="evidence" value="ECO:0007669"/>
    <property type="project" value="UniProtKB-SubCell"/>
</dbReference>
<evidence type="ECO:0000256" key="3">
    <source>
        <dbReference type="ARBA" id="ARBA00023186"/>
    </source>
</evidence>
<accession>A0A150IVJ4</accession>
<dbReference type="Proteomes" id="UP000092401">
    <property type="component" value="Unassembled WGS sequence"/>
</dbReference>
<dbReference type="EMBL" id="LNGE01000080">
    <property type="protein sequence ID" value="KYC44318.1"/>
    <property type="molecule type" value="Genomic_DNA"/>
</dbReference>